<dbReference type="InterPro" id="IPR001387">
    <property type="entry name" value="Cro/C1-type_HTH"/>
</dbReference>
<keyword evidence="3" id="KW-1185">Reference proteome</keyword>
<dbReference type="PROSITE" id="PS50943">
    <property type="entry name" value="HTH_CROC1"/>
    <property type="match status" value="1"/>
</dbReference>
<name>A0A9E2SAM9_9BACT</name>
<feature type="domain" description="HTH cro/C1-type" evidence="1">
    <location>
        <begin position="109"/>
        <end position="130"/>
    </location>
</feature>
<evidence type="ECO:0000259" key="1">
    <source>
        <dbReference type="PROSITE" id="PS50943"/>
    </source>
</evidence>
<accession>A0A9E2SAM9</accession>
<comment type="caution">
    <text evidence="2">The sequence shown here is derived from an EMBL/GenBank/DDBJ whole genome shotgun (WGS) entry which is preliminary data.</text>
</comment>
<dbReference type="Proteomes" id="UP000812270">
    <property type="component" value="Unassembled WGS sequence"/>
</dbReference>
<gene>
    <name evidence="2" type="ORF">KTO63_07385</name>
</gene>
<sequence>MKKEELPQDKKIIKGEDNTLRKVLYVTDDSGNYESAQSDGWEAENYALTQAWEDIDEHIAETREKVKSGEVSPIAYFMLKNLMDIPILASYVGKWKWVVKRHLKPSVFKKLDKKTLERYASVFNITVDELTKFPAA</sequence>
<proteinExistence type="predicted"/>
<dbReference type="RefSeq" id="WP_217790590.1">
    <property type="nucleotide sequence ID" value="NZ_JAHSPG010000003.1"/>
</dbReference>
<organism evidence="2 3">
    <name type="scientific">Pinibacter aurantiacus</name>
    <dbReference type="NCBI Taxonomy" id="2851599"/>
    <lineage>
        <taxon>Bacteria</taxon>
        <taxon>Pseudomonadati</taxon>
        <taxon>Bacteroidota</taxon>
        <taxon>Chitinophagia</taxon>
        <taxon>Chitinophagales</taxon>
        <taxon>Chitinophagaceae</taxon>
        <taxon>Pinibacter</taxon>
    </lineage>
</organism>
<protein>
    <recommendedName>
        <fullName evidence="1">HTH cro/C1-type domain-containing protein</fullName>
    </recommendedName>
</protein>
<evidence type="ECO:0000313" key="2">
    <source>
        <dbReference type="EMBL" id="MBV4356960.1"/>
    </source>
</evidence>
<dbReference type="AlphaFoldDB" id="A0A9E2SAM9"/>
<reference evidence="2" key="1">
    <citation type="submission" date="2021-06" db="EMBL/GenBank/DDBJ databases">
        <authorList>
            <person name="Huq M.A."/>
        </authorList>
    </citation>
    <scope>NUCLEOTIDE SEQUENCE</scope>
    <source>
        <strain evidence="2">MAH-26</strain>
    </source>
</reference>
<dbReference type="EMBL" id="JAHSPG010000003">
    <property type="protein sequence ID" value="MBV4356960.1"/>
    <property type="molecule type" value="Genomic_DNA"/>
</dbReference>
<evidence type="ECO:0000313" key="3">
    <source>
        <dbReference type="Proteomes" id="UP000812270"/>
    </source>
</evidence>